<dbReference type="EMBL" id="QTLC01000048">
    <property type="protein sequence ID" value="RDY70280.1"/>
    <property type="molecule type" value="Genomic_DNA"/>
</dbReference>
<gene>
    <name evidence="2" type="ORF">DXT76_13470</name>
</gene>
<proteinExistence type="predicted"/>
<accession>A0A3D8VLR1</accession>
<dbReference type="AlphaFoldDB" id="A0A3D8VLR1"/>
<dbReference type="Proteomes" id="UP000257032">
    <property type="component" value="Unassembled WGS sequence"/>
</dbReference>
<protein>
    <submittedName>
        <fullName evidence="2">Uncharacterized protein</fullName>
    </submittedName>
</protein>
<organism evidence="2 3">
    <name type="scientific">Halobacillus trueperi</name>
    <dbReference type="NCBI Taxonomy" id="156205"/>
    <lineage>
        <taxon>Bacteria</taxon>
        <taxon>Bacillati</taxon>
        <taxon>Bacillota</taxon>
        <taxon>Bacilli</taxon>
        <taxon>Bacillales</taxon>
        <taxon>Bacillaceae</taxon>
        <taxon>Halobacillus</taxon>
    </lineage>
</organism>
<evidence type="ECO:0000313" key="3">
    <source>
        <dbReference type="Proteomes" id="UP000257032"/>
    </source>
</evidence>
<feature type="region of interest" description="Disordered" evidence="1">
    <location>
        <begin position="18"/>
        <end position="69"/>
    </location>
</feature>
<comment type="caution">
    <text evidence="2">The sequence shown here is derived from an EMBL/GenBank/DDBJ whole genome shotgun (WGS) entry which is preliminary data.</text>
</comment>
<dbReference type="RefSeq" id="WP_115894457.1">
    <property type="nucleotide sequence ID" value="NZ_QTLC01000048.1"/>
</dbReference>
<evidence type="ECO:0000313" key="2">
    <source>
        <dbReference type="EMBL" id="RDY70280.1"/>
    </source>
</evidence>
<sequence length="182" mass="20124">MFFVFLLVLAACGESNDLVEEKSNQGEEGAEHVTQNSEKEEPEKDAQEEKPEKDKESSDEDIAEELPKIPDEALEVAYSEISKYDLVKDSHIEIDTEKGEITMALIVNASTNKEYAEELGDSFARLLSSFTSTFGDEDLRSPGKDDLGELYEHYDLVVGVGDGYGEYIAMGAKVPTAPSITW</sequence>
<name>A0A3D8VLR1_9BACI</name>
<feature type="compositionally biased region" description="Basic and acidic residues" evidence="1">
    <location>
        <begin position="19"/>
        <end position="56"/>
    </location>
</feature>
<evidence type="ECO:0000256" key="1">
    <source>
        <dbReference type="SAM" id="MobiDB-lite"/>
    </source>
</evidence>
<reference evidence="2 3" key="1">
    <citation type="submission" date="2018-08" db="EMBL/GenBank/DDBJ databases">
        <title>Genome sequence of strict halophilic Halobacillus trueperi SS1 isolated from Lunsu, a salty water body of North West Himalayas.</title>
        <authorList>
            <person name="Gupta S."/>
            <person name="Sharma P."/>
            <person name="Dev K."/>
            <person name="Baumler D."/>
            <person name="Sourirajan A."/>
        </authorList>
    </citation>
    <scope>NUCLEOTIDE SEQUENCE [LARGE SCALE GENOMIC DNA]</scope>
    <source>
        <strain evidence="2 3">SS1</strain>
    </source>
</reference>